<gene>
    <name evidence="1" type="ORF">BJY01DRAFT_58643</name>
</gene>
<evidence type="ECO:0000313" key="2">
    <source>
        <dbReference type="Proteomes" id="UP001610446"/>
    </source>
</evidence>
<evidence type="ECO:0000313" key="1">
    <source>
        <dbReference type="EMBL" id="KAL2853845.1"/>
    </source>
</evidence>
<accession>A0ABR4KNK0</accession>
<keyword evidence="2" id="KW-1185">Reference proteome</keyword>
<proteinExistence type="predicted"/>
<dbReference type="EMBL" id="JBFXLU010000018">
    <property type="protein sequence ID" value="KAL2853845.1"/>
    <property type="molecule type" value="Genomic_DNA"/>
</dbReference>
<name>A0ABR4KNK0_9EURO</name>
<reference evidence="1 2" key="1">
    <citation type="submission" date="2024-07" db="EMBL/GenBank/DDBJ databases">
        <title>Section-level genome sequencing and comparative genomics of Aspergillus sections Usti and Cavernicolus.</title>
        <authorList>
            <consortium name="Lawrence Berkeley National Laboratory"/>
            <person name="Nybo J.L."/>
            <person name="Vesth T.C."/>
            <person name="Theobald S."/>
            <person name="Frisvad J.C."/>
            <person name="Larsen T.O."/>
            <person name="Kjaerboelling I."/>
            <person name="Rothschild-Mancinelli K."/>
            <person name="Lyhne E.K."/>
            <person name="Kogle M.E."/>
            <person name="Barry K."/>
            <person name="Clum A."/>
            <person name="Na H."/>
            <person name="Ledsgaard L."/>
            <person name="Lin J."/>
            <person name="Lipzen A."/>
            <person name="Kuo A."/>
            <person name="Riley R."/>
            <person name="Mondo S."/>
            <person name="Labutti K."/>
            <person name="Haridas S."/>
            <person name="Pangalinan J."/>
            <person name="Salamov A.A."/>
            <person name="Simmons B.A."/>
            <person name="Magnuson J.K."/>
            <person name="Chen J."/>
            <person name="Drula E."/>
            <person name="Henrissat B."/>
            <person name="Wiebenga A."/>
            <person name="Lubbers R.J."/>
            <person name="Gomes A.C."/>
            <person name="Makela M.R."/>
            <person name="Stajich J."/>
            <person name="Grigoriev I.V."/>
            <person name="Mortensen U.H."/>
            <person name="De Vries R.P."/>
            <person name="Baker S.E."/>
            <person name="Andersen M.R."/>
        </authorList>
    </citation>
    <scope>NUCLEOTIDE SEQUENCE [LARGE SCALE GENOMIC DNA]</scope>
    <source>
        <strain evidence="1 2">CBS 123904</strain>
    </source>
</reference>
<sequence>MSNNLLRKSRSSLRTKLKFHRKTYSAPELSPHEMLLDYHTQSLVMVKIQFGGTGDDFRCLASRNHRPGHLAKLPNRIARVTNNSQHSDRSTNTCTRSDVDVLGFCIFNTHRQAAQSLAQLPEDVTDCTSKDNSPECQMYNHLVSHDHDDALCSSHLQNIQIMRSVAVECSAAITVPSTRDEWITSVGSHVGELSLDAALMMILPILAALYSRVCSP</sequence>
<comment type="caution">
    <text evidence="1">The sequence shown here is derived from an EMBL/GenBank/DDBJ whole genome shotgun (WGS) entry which is preliminary data.</text>
</comment>
<protein>
    <submittedName>
        <fullName evidence="1">Uncharacterized protein</fullName>
    </submittedName>
</protein>
<organism evidence="1 2">
    <name type="scientific">Aspergillus pseudoustus</name>
    <dbReference type="NCBI Taxonomy" id="1810923"/>
    <lineage>
        <taxon>Eukaryota</taxon>
        <taxon>Fungi</taxon>
        <taxon>Dikarya</taxon>
        <taxon>Ascomycota</taxon>
        <taxon>Pezizomycotina</taxon>
        <taxon>Eurotiomycetes</taxon>
        <taxon>Eurotiomycetidae</taxon>
        <taxon>Eurotiales</taxon>
        <taxon>Aspergillaceae</taxon>
        <taxon>Aspergillus</taxon>
        <taxon>Aspergillus subgen. Nidulantes</taxon>
    </lineage>
</organism>
<dbReference type="Proteomes" id="UP001610446">
    <property type="component" value="Unassembled WGS sequence"/>
</dbReference>